<sequence length="95" mass="10890">MKEIVRYFTRHRRHAKKTPFLLHVSGTRKIHCAIGLGADRSRLIADHVDRYALSTTFIDRLARCEALSNLHFFSTAIKPGADTLSTARKKRADRK</sequence>
<organism evidence="1 2">
    <name type="scientific">Sphingomonas chungangi</name>
    <dbReference type="NCBI Taxonomy" id="2683589"/>
    <lineage>
        <taxon>Bacteria</taxon>
        <taxon>Pseudomonadati</taxon>
        <taxon>Pseudomonadota</taxon>
        <taxon>Alphaproteobacteria</taxon>
        <taxon>Sphingomonadales</taxon>
        <taxon>Sphingomonadaceae</taxon>
        <taxon>Sphingomonas</taxon>
    </lineage>
</organism>
<protein>
    <submittedName>
        <fullName evidence="1">Uncharacterized protein</fullName>
    </submittedName>
</protein>
<proteinExistence type="predicted"/>
<dbReference type="RefSeq" id="WP_181638778.1">
    <property type="nucleotide sequence ID" value="NZ_JACEIB010000001.1"/>
</dbReference>
<keyword evidence="2" id="KW-1185">Reference proteome</keyword>
<evidence type="ECO:0000313" key="1">
    <source>
        <dbReference type="EMBL" id="MBA2933073.1"/>
    </source>
</evidence>
<reference evidence="1 2" key="1">
    <citation type="submission" date="2020-07" db="EMBL/GenBank/DDBJ databases">
        <authorList>
            <person name="Sun Q."/>
        </authorList>
    </citation>
    <scope>NUCLEOTIDE SEQUENCE [LARGE SCALE GENOMIC DNA]</scope>
    <source>
        <strain evidence="1 2">CGMCC 1.13654</strain>
    </source>
</reference>
<dbReference type="Proteomes" id="UP000570166">
    <property type="component" value="Unassembled WGS sequence"/>
</dbReference>
<accession>A0A838L0Q2</accession>
<dbReference type="AlphaFoldDB" id="A0A838L0Q2"/>
<evidence type="ECO:0000313" key="2">
    <source>
        <dbReference type="Proteomes" id="UP000570166"/>
    </source>
</evidence>
<name>A0A838L0Q2_9SPHN</name>
<dbReference type="EMBL" id="JACEIB010000001">
    <property type="protein sequence ID" value="MBA2933073.1"/>
    <property type="molecule type" value="Genomic_DNA"/>
</dbReference>
<gene>
    <name evidence="1" type="ORF">HZF05_03075</name>
</gene>
<comment type="caution">
    <text evidence="1">The sequence shown here is derived from an EMBL/GenBank/DDBJ whole genome shotgun (WGS) entry which is preliminary data.</text>
</comment>